<comment type="subcellular location">
    <subcellularLocation>
        <location evidence="10">Cell membrane</location>
        <topology evidence="10">Multi-pass membrane protein</topology>
    </subcellularLocation>
</comment>
<dbReference type="Pfam" id="PF02660">
    <property type="entry name" value="G3P_acyltransf"/>
    <property type="match status" value="1"/>
</dbReference>
<keyword evidence="12" id="KW-1185">Reference proteome</keyword>
<evidence type="ECO:0000256" key="10">
    <source>
        <dbReference type="HAMAP-Rule" id="MF_01043"/>
    </source>
</evidence>
<dbReference type="EMBL" id="JASCXX010000012">
    <property type="protein sequence ID" value="MDI6449611.1"/>
    <property type="molecule type" value="Genomic_DNA"/>
</dbReference>
<sequence length="226" mass="23742">MLGVFVPAIVVAYLVGAIPFAQIIARMHGQDLRTVGSGNIGATNLARACGRRRGYTCFALDVLKGLVPMVAARAAAGSLPETDAATVGPGFLALWLAVGVAAILGHVFPVYLRFKGGKGVSTSFGVGLGLWPYFTVAALIALLVWLLCAATWRYVSLASICASITFPVTLAIAVAAKPDWPLATLWPLLIAATAIPLLVIVLHRQNIRRLLAGTESRIGGKKDRSI</sequence>
<keyword evidence="4 10" id="KW-0812">Transmembrane</keyword>
<dbReference type="Proteomes" id="UP001431776">
    <property type="component" value="Unassembled WGS sequence"/>
</dbReference>
<comment type="caution">
    <text evidence="11">The sequence shown here is derived from an EMBL/GenBank/DDBJ whole genome shotgun (WGS) entry which is preliminary data.</text>
</comment>
<comment type="subunit">
    <text evidence="10">Probably interacts with PlsX.</text>
</comment>
<dbReference type="HAMAP" id="MF_01043">
    <property type="entry name" value="PlsY"/>
    <property type="match status" value="1"/>
</dbReference>
<feature type="transmembrane region" description="Helical" evidence="10">
    <location>
        <begin position="6"/>
        <end position="25"/>
    </location>
</feature>
<dbReference type="InterPro" id="IPR003811">
    <property type="entry name" value="G3P_acylTferase_PlsY"/>
</dbReference>
<dbReference type="GO" id="GO:0043772">
    <property type="term" value="F:acyl-phosphate glycerol-3-phosphate acyltransferase activity"/>
    <property type="evidence" value="ECO:0007669"/>
    <property type="project" value="UniProtKB-UniRule"/>
</dbReference>
<keyword evidence="9 10" id="KW-1208">Phospholipid metabolism</keyword>
<keyword evidence="3 10" id="KW-0808">Transferase</keyword>
<dbReference type="RefSeq" id="WP_349245020.1">
    <property type="nucleotide sequence ID" value="NZ_JASCXX010000012.1"/>
</dbReference>
<gene>
    <name evidence="10 11" type="primary">plsY</name>
    <name evidence="11" type="ORF">QJ522_11200</name>
</gene>
<proteinExistence type="inferred from homology"/>
<keyword evidence="1 10" id="KW-1003">Cell membrane</keyword>
<reference evidence="11" key="1">
    <citation type="submission" date="2023-05" db="EMBL/GenBank/DDBJ databases">
        <title>Anaerotaeda fermentans gen. nov., sp. nov., a novel anaerobic planctomycete of the new family within the order Sedimentisphaerales isolated from Taman Peninsula, Russia.</title>
        <authorList>
            <person name="Khomyakova M.A."/>
            <person name="Merkel A.Y."/>
            <person name="Slobodkin A.I."/>
        </authorList>
    </citation>
    <scope>NUCLEOTIDE SEQUENCE</scope>
    <source>
        <strain evidence="11">M17dextr</strain>
    </source>
</reference>
<comment type="similarity">
    <text evidence="10">Belongs to the PlsY family.</text>
</comment>
<comment type="function">
    <text evidence="10">Catalyzes the transfer of an acyl group from acyl-phosphate (acyl-PO(4)) to glycerol-3-phosphate (G3P) to form lysophosphatidic acid (LPA). This enzyme utilizes acyl-phosphate as fatty acyl donor, but not acyl-CoA or acyl-ACP.</text>
</comment>
<keyword evidence="7 10" id="KW-0472">Membrane</keyword>
<feature type="transmembrane region" description="Helical" evidence="10">
    <location>
        <begin position="154"/>
        <end position="176"/>
    </location>
</feature>
<accession>A0AAW6U1Y3</accession>
<feature type="transmembrane region" description="Helical" evidence="10">
    <location>
        <begin position="182"/>
        <end position="202"/>
    </location>
</feature>
<dbReference type="PANTHER" id="PTHR30309">
    <property type="entry name" value="INNER MEMBRANE PROTEIN YGIH"/>
    <property type="match status" value="1"/>
</dbReference>
<evidence type="ECO:0000256" key="8">
    <source>
        <dbReference type="ARBA" id="ARBA00023209"/>
    </source>
</evidence>
<dbReference type="PANTHER" id="PTHR30309:SF0">
    <property type="entry name" value="GLYCEROL-3-PHOSPHATE ACYLTRANSFERASE-RELATED"/>
    <property type="match status" value="1"/>
</dbReference>
<evidence type="ECO:0000256" key="9">
    <source>
        <dbReference type="ARBA" id="ARBA00023264"/>
    </source>
</evidence>
<keyword evidence="6 10" id="KW-0443">Lipid metabolism</keyword>
<keyword evidence="8 10" id="KW-0594">Phospholipid biosynthesis</keyword>
<evidence type="ECO:0000256" key="5">
    <source>
        <dbReference type="ARBA" id="ARBA00022989"/>
    </source>
</evidence>
<comment type="pathway">
    <text evidence="10">Lipid metabolism; phospholipid metabolism.</text>
</comment>
<organism evidence="11 12">
    <name type="scientific">Anaerobaca lacustris</name>
    <dbReference type="NCBI Taxonomy" id="3044600"/>
    <lineage>
        <taxon>Bacteria</taxon>
        <taxon>Pseudomonadati</taxon>
        <taxon>Planctomycetota</taxon>
        <taxon>Phycisphaerae</taxon>
        <taxon>Sedimentisphaerales</taxon>
        <taxon>Anaerobacaceae</taxon>
        <taxon>Anaerobaca</taxon>
    </lineage>
</organism>
<evidence type="ECO:0000256" key="4">
    <source>
        <dbReference type="ARBA" id="ARBA00022692"/>
    </source>
</evidence>
<dbReference type="GO" id="GO:0008654">
    <property type="term" value="P:phospholipid biosynthetic process"/>
    <property type="evidence" value="ECO:0007669"/>
    <property type="project" value="UniProtKB-UniRule"/>
</dbReference>
<name>A0AAW6U1Y3_9BACT</name>
<dbReference type="EC" id="2.3.1.275" evidence="10"/>
<dbReference type="GO" id="GO:0005886">
    <property type="term" value="C:plasma membrane"/>
    <property type="evidence" value="ECO:0007669"/>
    <property type="project" value="UniProtKB-SubCell"/>
</dbReference>
<protein>
    <recommendedName>
        <fullName evidence="10">Glycerol-3-phosphate acyltransferase</fullName>
    </recommendedName>
    <alternativeName>
        <fullName evidence="10">Acyl-PO4 G3P acyltransferase</fullName>
    </alternativeName>
    <alternativeName>
        <fullName evidence="10">Acyl-phosphate--glycerol-3-phosphate acyltransferase</fullName>
    </alternativeName>
    <alternativeName>
        <fullName evidence="10">G3P acyltransferase</fullName>
        <shortName evidence="10">GPAT</shortName>
        <ecNumber evidence="10">2.3.1.275</ecNumber>
    </alternativeName>
    <alternativeName>
        <fullName evidence="10">Lysophosphatidic acid synthase</fullName>
        <shortName evidence="10">LPA synthase</shortName>
    </alternativeName>
</protein>
<comment type="catalytic activity">
    <reaction evidence="10">
        <text>an acyl phosphate + sn-glycerol 3-phosphate = a 1-acyl-sn-glycero-3-phosphate + phosphate</text>
        <dbReference type="Rhea" id="RHEA:34075"/>
        <dbReference type="ChEBI" id="CHEBI:43474"/>
        <dbReference type="ChEBI" id="CHEBI:57597"/>
        <dbReference type="ChEBI" id="CHEBI:57970"/>
        <dbReference type="ChEBI" id="CHEBI:59918"/>
        <dbReference type="EC" id="2.3.1.275"/>
    </reaction>
</comment>
<evidence type="ECO:0000313" key="12">
    <source>
        <dbReference type="Proteomes" id="UP001431776"/>
    </source>
</evidence>
<evidence type="ECO:0000256" key="1">
    <source>
        <dbReference type="ARBA" id="ARBA00022475"/>
    </source>
</evidence>
<dbReference type="SMART" id="SM01207">
    <property type="entry name" value="G3P_acyltransf"/>
    <property type="match status" value="1"/>
</dbReference>
<evidence type="ECO:0000256" key="3">
    <source>
        <dbReference type="ARBA" id="ARBA00022679"/>
    </source>
</evidence>
<evidence type="ECO:0000256" key="6">
    <source>
        <dbReference type="ARBA" id="ARBA00023098"/>
    </source>
</evidence>
<keyword evidence="11" id="KW-0012">Acyltransferase</keyword>
<feature type="transmembrane region" description="Helical" evidence="10">
    <location>
        <begin position="91"/>
        <end position="112"/>
    </location>
</feature>
<feature type="transmembrane region" description="Helical" evidence="10">
    <location>
        <begin position="124"/>
        <end position="147"/>
    </location>
</feature>
<dbReference type="NCBIfam" id="TIGR00023">
    <property type="entry name" value="glycerol-3-phosphate 1-O-acyltransferase PlsY"/>
    <property type="match status" value="1"/>
</dbReference>
<evidence type="ECO:0000313" key="11">
    <source>
        <dbReference type="EMBL" id="MDI6449611.1"/>
    </source>
</evidence>
<evidence type="ECO:0000256" key="7">
    <source>
        <dbReference type="ARBA" id="ARBA00023136"/>
    </source>
</evidence>
<dbReference type="AlphaFoldDB" id="A0AAW6U1Y3"/>
<keyword evidence="2 10" id="KW-0444">Lipid biosynthesis</keyword>
<keyword evidence="5 10" id="KW-1133">Transmembrane helix</keyword>
<evidence type="ECO:0000256" key="2">
    <source>
        <dbReference type="ARBA" id="ARBA00022516"/>
    </source>
</evidence>